<evidence type="ECO:0000256" key="1">
    <source>
        <dbReference type="SAM" id="Coils"/>
    </source>
</evidence>
<organism evidence="2 3">
    <name type="scientific">Coccomyxa subellipsoidea</name>
    <dbReference type="NCBI Taxonomy" id="248742"/>
    <lineage>
        <taxon>Eukaryota</taxon>
        <taxon>Viridiplantae</taxon>
        <taxon>Chlorophyta</taxon>
        <taxon>core chlorophytes</taxon>
        <taxon>Trebouxiophyceae</taxon>
        <taxon>Trebouxiophyceae incertae sedis</taxon>
        <taxon>Coccomyxaceae</taxon>
        <taxon>Coccomyxa</taxon>
    </lineage>
</organism>
<evidence type="ECO:0000313" key="3">
    <source>
        <dbReference type="Proteomes" id="UP001491310"/>
    </source>
</evidence>
<feature type="coiled-coil region" evidence="1">
    <location>
        <begin position="6"/>
        <end position="87"/>
    </location>
</feature>
<proteinExistence type="predicted"/>
<accession>A0ABR2Z1X9</accession>
<sequence length="97" mass="11006">MDDLSMEAFEARAAAAEQMLAELTLKQASAVSAADITYLKNLRETLVKVKEEQEALNLRMKEVLAERAKLKYQAEHLKRAVREADEKNQNGKRPHPL</sequence>
<keyword evidence="3" id="KW-1185">Reference proteome</keyword>
<comment type="caution">
    <text evidence="2">The sequence shown here is derived from an EMBL/GenBank/DDBJ whole genome shotgun (WGS) entry which is preliminary data.</text>
</comment>
<reference evidence="2 3" key="1">
    <citation type="journal article" date="2024" name="Nat. Commun.">
        <title>Phylogenomics reveals the evolutionary origins of lichenization in chlorophyte algae.</title>
        <authorList>
            <person name="Puginier C."/>
            <person name="Libourel C."/>
            <person name="Otte J."/>
            <person name="Skaloud P."/>
            <person name="Haon M."/>
            <person name="Grisel S."/>
            <person name="Petersen M."/>
            <person name="Berrin J.G."/>
            <person name="Delaux P.M."/>
            <person name="Dal Grande F."/>
            <person name="Keller J."/>
        </authorList>
    </citation>
    <scope>NUCLEOTIDE SEQUENCE [LARGE SCALE GENOMIC DNA]</scope>
    <source>
        <strain evidence="2 3">SAG 216-7</strain>
    </source>
</reference>
<gene>
    <name evidence="2" type="ORF">WJX75_002240</name>
</gene>
<keyword evidence="1" id="KW-0175">Coiled coil</keyword>
<dbReference type="EMBL" id="JALJOT010000001">
    <property type="protein sequence ID" value="KAK9918204.1"/>
    <property type="molecule type" value="Genomic_DNA"/>
</dbReference>
<name>A0ABR2Z1X9_9CHLO</name>
<dbReference type="Proteomes" id="UP001491310">
    <property type="component" value="Unassembled WGS sequence"/>
</dbReference>
<protein>
    <submittedName>
        <fullName evidence="2">Uncharacterized protein</fullName>
    </submittedName>
</protein>
<evidence type="ECO:0000313" key="2">
    <source>
        <dbReference type="EMBL" id="KAK9918204.1"/>
    </source>
</evidence>